<sequence length="211" mass="23679">MNDLNEISTTTTSAVMFVTVLLCGYVLFYSSPITDMNDLTFRTFIAFVVIAYSMFFIAIQSNVRDQTKEHLSTISNEALNDLASVYNKGNMVVTNLTVDGQLNVNGSMKSPSATIGNWNIRNDSIGIPSKKDINMTDWIRIYDYGTNDYSNTGIASKSFWENDALLTNKYVQFNSNVSAKPINDFKNCFDFGSDHRTSCGNNWSIVQMIPR</sequence>
<keyword evidence="1" id="KW-0472">Membrane</keyword>
<evidence type="ECO:0000313" key="3">
    <source>
        <dbReference type="Proteomes" id="UP000594342"/>
    </source>
</evidence>
<dbReference type="EMBL" id="UPSH01000001">
    <property type="protein sequence ID" value="VBB18784.1"/>
    <property type="molecule type" value="Genomic_DNA"/>
</dbReference>
<protein>
    <submittedName>
        <fullName evidence="2">Uncharacterized protein</fullName>
    </submittedName>
</protein>
<keyword evidence="1" id="KW-0812">Transmembrane</keyword>
<feature type="transmembrane region" description="Helical" evidence="1">
    <location>
        <begin position="7"/>
        <end position="27"/>
    </location>
</feature>
<dbReference type="Proteomes" id="UP000594342">
    <property type="component" value="Unassembled WGS sequence"/>
</dbReference>
<keyword evidence="1" id="KW-1133">Transmembrane helix</keyword>
<evidence type="ECO:0000313" key="2">
    <source>
        <dbReference type="EMBL" id="VBB18784.1"/>
    </source>
</evidence>
<gene>
    <name evidence="2" type="ORF">YASMINEVIRUS_1316</name>
</gene>
<evidence type="ECO:0000256" key="1">
    <source>
        <dbReference type="SAM" id="Phobius"/>
    </source>
</evidence>
<feature type="transmembrane region" description="Helical" evidence="1">
    <location>
        <begin position="39"/>
        <end position="59"/>
    </location>
</feature>
<accession>A0A5K0UBA2</accession>
<organism evidence="2 3">
    <name type="scientific">Yasminevirus sp. GU-2018</name>
    <dbReference type="NCBI Taxonomy" id="2420051"/>
    <lineage>
        <taxon>Viruses</taxon>
        <taxon>Varidnaviria</taxon>
        <taxon>Bamfordvirae</taxon>
        <taxon>Nucleocytoviricota</taxon>
        <taxon>Megaviricetes</taxon>
        <taxon>Imitervirales</taxon>
        <taxon>Mimiviridae</taxon>
        <taxon>Klosneuvirinae</taxon>
        <taxon>Yasminevirus</taxon>
        <taxon>Yasminevirus saudimassiliense</taxon>
    </lineage>
</organism>
<comment type="caution">
    <text evidence="2">The sequence shown here is derived from an EMBL/GenBank/DDBJ whole genome shotgun (WGS) entry which is preliminary data.</text>
</comment>
<proteinExistence type="predicted"/>
<name>A0A5K0UBA2_9VIRU</name>
<keyword evidence="3" id="KW-1185">Reference proteome</keyword>
<reference evidence="2 3" key="1">
    <citation type="submission" date="2018-10" db="EMBL/GenBank/DDBJ databases">
        <authorList>
            <consortium name="IHU Genomes"/>
        </authorList>
    </citation>
    <scope>NUCLEOTIDE SEQUENCE [LARGE SCALE GENOMIC DNA]</scope>
    <source>
        <strain evidence="2 3">A1</strain>
    </source>
</reference>